<dbReference type="PANTHER" id="PTHR36474:SF1">
    <property type="entry name" value="PROTEIN LIAT1"/>
    <property type="match status" value="1"/>
</dbReference>
<feature type="region of interest" description="Disordered" evidence="1">
    <location>
        <begin position="138"/>
        <end position="191"/>
    </location>
</feature>
<proteinExistence type="predicted"/>
<evidence type="ECO:0000313" key="3">
    <source>
        <dbReference type="Proteomes" id="UP000245119"/>
    </source>
</evidence>
<dbReference type="OrthoDB" id="10017439at2759"/>
<organism evidence="2 3">
    <name type="scientific">Pomacea canaliculata</name>
    <name type="common">Golden apple snail</name>
    <dbReference type="NCBI Taxonomy" id="400727"/>
    <lineage>
        <taxon>Eukaryota</taxon>
        <taxon>Metazoa</taxon>
        <taxon>Spiralia</taxon>
        <taxon>Lophotrochozoa</taxon>
        <taxon>Mollusca</taxon>
        <taxon>Gastropoda</taxon>
        <taxon>Caenogastropoda</taxon>
        <taxon>Architaenioglossa</taxon>
        <taxon>Ampullarioidea</taxon>
        <taxon>Ampullariidae</taxon>
        <taxon>Pomacea</taxon>
    </lineage>
</organism>
<feature type="region of interest" description="Disordered" evidence="1">
    <location>
        <begin position="1"/>
        <end position="71"/>
    </location>
</feature>
<dbReference type="STRING" id="400727.A0A2T7PHG6"/>
<name>A0A2T7PHG6_POMCA</name>
<dbReference type="Proteomes" id="UP000245119">
    <property type="component" value="Linkage Group LG4"/>
</dbReference>
<accession>A0A2T7PHG6</accession>
<reference evidence="2 3" key="1">
    <citation type="submission" date="2018-04" db="EMBL/GenBank/DDBJ databases">
        <title>The genome of golden apple snail Pomacea canaliculata provides insight into stress tolerance and invasive adaptation.</title>
        <authorList>
            <person name="Liu C."/>
            <person name="Liu B."/>
            <person name="Ren Y."/>
            <person name="Zhang Y."/>
            <person name="Wang H."/>
            <person name="Li S."/>
            <person name="Jiang F."/>
            <person name="Yin L."/>
            <person name="Zhang G."/>
            <person name="Qian W."/>
            <person name="Fan W."/>
        </authorList>
    </citation>
    <scope>NUCLEOTIDE SEQUENCE [LARGE SCALE GENOMIC DNA]</scope>
    <source>
        <strain evidence="2">SZHN2017</strain>
        <tissue evidence="2">Muscle</tissue>
    </source>
</reference>
<dbReference type="PANTHER" id="PTHR36474">
    <property type="entry name" value="PROTEIN LIAT1"/>
    <property type="match status" value="1"/>
</dbReference>
<evidence type="ECO:0000313" key="2">
    <source>
        <dbReference type="EMBL" id="PVD32865.1"/>
    </source>
</evidence>
<feature type="compositionally biased region" description="Basic residues" evidence="1">
    <location>
        <begin position="142"/>
        <end position="152"/>
    </location>
</feature>
<keyword evidence="3" id="KW-1185">Reference proteome</keyword>
<dbReference type="InterPro" id="IPR038794">
    <property type="entry name" value="LIAT1"/>
</dbReference>
<dbReference type="EMBL" id="PZQS01000004">
    <property type="protein sequence ID" value="PVD32865.1"/>
    <property type="molecule type" value="Genomic_DNA"/>
</dbReference>
<comment type="caution">
    <text evidence="2">The sequence shown here is derived from an EMBL/GenBank/DDBJ whole genome shotgun (WGS) entry which is preliminary data.</text>
</comment>
<protein>
    <submittedName>
        <fullName evidence="2">Uncharacterized protein</fullName>
    </submittedName>
</protein>
<dbReference type="AlphaFoldDB" id="A0A2T7PHG6"/>
<evidence type="ECO:0000256" key="1">
    <source>
        <dbReference type="SAM" id="MobiDB-lite"/>
    </source>
</evidence>
<sequence length="284" mass="31551">METKLSYRASKKGANGASTTASVKKVKRKKNKVKQTVKGRESKESGIHSPDFDIETRLEGDGTLTDVTDSELSPARKVTRLPLLDSKMSLTTRPSDQACYKLKTSLSMSPPQTLPLSTIPASEKTSVDEVTTRVATMAVKKPQAKSRIRSHIGKSTQAIKSSRNRPKQGDAARQQQQRQQQHEPEEASATFNETLRWEYVVENTEEERERVAAYKVNRRQRYLAAARAKGLQWAVEQAAPSPQSEDSGVETACASPGSFAVYRTMPRMRVVQKQKALAETLVKC</sequence>
<feature type="compositionally biased region" description="Basic residues" evidence="1">
    <location>
        <begin position="24"/>
        <end position="37"/>
    </location>
</feature>
<gene>
    <name evidence="2" type="ORF">C0Q70_08312</name>
</gene>
<feature type="compositionally biased region" description="Basic and acidic residues" evidence="1">
    <location>
        <begin position="38"/>
        <end position="60"/>
    </location>
</feature>